<name>A0A2V2NEW4_9EURY</name>
<dbReference type="Proteomes" id="UP000245657">
    <property type="component" value="Unassembled WGS sequence"/>
</dbReference>
<organism evidence="1 2">
    <name type="scientific">Methanospirillum lacunae</name>
    <dbReference type="NCBI Taxonomy" id="668570"/>
    <lineage>
        <taxon>Archaea</taxon>
        <taxon>Methanobacteriati</taxon>
        <taxon>Methanobacteriota</taxon>
        <taxon>Stenosarchaea group</taxon>
        <taxon>Methanomicrobia</taxon>
        <taxon>Methanomicrobiales</taxon>
        <taxon>Methanospirillaceae</taxon>
        <taxon>Methanospirillum</taxon>
    </lineage>
</organism>
<dbReference type="GeneID" id="97549497"/>
<proteinExistence type="predicted"/>
<sequence length="173" mass="18534">MVKLAHFLELIAVFFFISIFSTPALALSQPVLFFSPDLVESNTGDNVQVHLLMDGASRGLSGYGLIISLDTPDIVDIIGIDLPKWTGLQDIEKQSDSSYLIQGVDSNDNQHPGAPKIDLATVKVHAKAPGYATIRATPVMIDDDQKGRYETSPVAMTIVITGAGPVPLVPMST</sequence>
<evidence type="ECO:0000313" key="2">
    <source>
        <dbReference type="Proteomes" id="UP000245657"/>
    </source>
</evidence>
<dbReference type="OrthoDB" id="115784at2157"/>
<dbReference type="AlphaFoldDB" id="A0A2V2NEW4"/>
<accession>A0A2V2NEW4</accession>
<dbReference type="RefSeq" id="WP_109967410.1">
    <property type="nucleotide sequence ID" value="NZ_CP176093.1"/>
</dbReference>
<protein>
    <recommendedName>
        <fullName evidence="3">Cohesin domain-containing protein</fullName>
    </recommendedName>
</protein>
<keyword evidence="2" id="KW-1185">Reference proteome</keyword>
<dbReference type="EMBL" id="QGMY01000002">
    <property type="protein sequence ID" value="PWR74131.1"/>
    <property type="molecule type" value="Genomic_DNA"/>
</dbReference>
<reference evidence="1 2" key="1">
    <citation type="submission" date="2018-05" db="EMBL/GenBank/DDBJ databases">
        <title>Draft genome of Methanospirillum lacunae Ki8-1.</title>
        <authorList>
            <person name="Dueholm M.S."/>
            <person name="Nielsen P.H."/>
            <person name="Bakmann L.F."/>
            <person name="Otzen D.E."/>
        </authorList>
    </citation>
    <scope>NUCLEOTIDE SEQUENCE [LARGE SCALE GENOMIC DNA]</scope>
    <source>
        <strain evidence="1 2">Ki8-1</strain>
    </source>
</reference>
<comment type="caution">
    <text evidence="1">The sequence shown here is derived from an EMBL/GenBank/DDBJ whole genome shotgun (WGS) entry which is preliminary data.</text>
</comment>
<evidence type="ECO:0000313" key="1">
    <source>
        <dbReference type="EMBL" id="PWR74131.1"/>
    </source>
</evidence>
<evidence type="ECO:0008006" key="3">
    <source>
        <dbReference type="Google" id="ProtNLM"/>
    </source>
</evidence>
<gene>
    <name evidence="1" type="ORF">DK846_02960</name>
</gene>